<evidence type="ECO:0000256" key="1">
    <source>
        <dbReference type="SAM" id="MobiDB-lite"/>
    </source>
</evidence>
<dbReference type="PROSITE" id="PS50994">
    <property type="entry name" value="INTEGRASE"/>
    <property type="match status" value="1"/>
</dbReference>
<dbReference type="InterPro" id="IPR001584">
    <property type="entry name" value="Integrase_cat-core"/>
</dbReference>
<protein>
    <submittedName>
        <fullName evidence="3">Transposase family protein</fullName>
    </submittedName>
</protein>
<dbReference type="Gene3D" id="3.30.420.10">
    <property type="entry name" value="Ribonuclease H-like superfamily/Ribonuclease H"/>
    <property type="match status" value="1"/>
</dbReference>
<dbReference type="RefSeq" id="WP_310966380.1">
    <property type="nucleotide sequence ID" value="NZ_JAVMBO010000016.1"/>
</dbReference>
<name>A0ABU2HI45_9GAMM</name>
<gene>
    <name evidence="3" type="ORF">RKA07_11625</name>
</gene>
<feature type="region of interest" description="Disordered" evidence="1">
    <location>
        <begin position="627"/>
        <end position="657"/>
    </location>
</feature>
<comment type="caution">
    <text evidence="3">The sequence shown here is derived from an EMBL/GenBank/DDBJ whole genome shotgun (WGS) entry which is preliminary data.</text>
</comment>
<evidence type="ECO:0000313" key="3">
    <source>
        <dbReference type="EMBL" id="MDS1310739.1"/>
    </source>
</evidence>
<dbReference type="InterPro" id="IPR012337">
    <property type="entry name" value="RNaseH-like_sf"/>
</dbReference>
<feature type="region of interest" description="Disordered" evidence="1">
    <location>
        <begin position="566"/>
        <end position="593"/>
    </location>
</feature>
<sequence>MHKSLFAPGSRIVLDGKNAIIANENEDFFILFTEDAAQKEVSKKVLQIAYQEGRMRFNVDSPDSEIARKPFLTTKEAKEAARLLAYLEPMTHYDNTGSTNTAATVIKDVVKKHGDAVNPVPRPITLYKWFRKWTQAGKDILVFFPAGRTSRRKSSIAPEYLELMTNTIDELVLTRNHCTVARAYREFRCRAKALESKNRIPSQQAFYDHFHRTDPRIKIKKQQGNSALVEATRIALRTYEVRHPLERVEIDAVHVTMALLDEHLTLIANQLVIYLAIDVYSKAIVGFAMQYGFNKSENAEGVTECLKSILHDKHHDFPYLTKPWPGGKPTTIVGDPGTAIISESFTNLAGHYQIHREVTEARQGWKKPHIESYFKVLRADFLQRLRGYVPKRSPGFKLDHKLKDIRGFMAHEVEKMMITYLVEGYNHAAQPKLNGMTPHEKWLEGVEKYGEPEMVDDLSFANSFGGTLTKRVLDPNKGIYQNKLRYHSVALQNLYFESVKKYGEKCKVEVRSSSQDLTQIMVLDPKSRTYLSVPCTKDLPEGMTLTKFKAQSKVVQQWTQKDTLKDSAEFENSQSRVRQIEGSKRSRKQPEATEAQLITDQQLEGYFSQGEKNSDLTKSVSVAIPEPLIGATESDPERATLPEAPNDRKMTVRRRNS</sequence>
<organism evidence="3 4">
    <name type="scientific">Marinobacter xiaoshiensis</name>
    <dbReference type="NCBI Taxonomy" id="3073652"/>
    <lineage>
        <taxon>Bacteria</taxon>
        <taxon>Pseudomonadati</taxon>
        <taxon>Pseudomonadota</taxon>
        <taxon>Gammaproteobacteria</taxon>
        <taxon>Pseudomonadales</taxon>
        <taxon>Marinobacteraceae</taxon>
        <taxon>Marinobacter</taxon>
    </lineage>
</organism>
<feature type="compositionally biased region" description="Basic and acidic residues" evidence="1">
    <location>
        <begin position="635"/>
        <end position="650"/>
    </location>
</feature>
<accession>A0ABU2HI45</accession>
<keyword evidence="4" id="KW-1185">Reference proteome</keyword>
<dbReference type="InterPro" id="IPR036397">
    <property type="entry name" value="RNaseH_sf"/>
</dbReference>
<dbReference type="SUPFAM" id="SSF53098">
    <property type="entry name" value="Ribonuclease H-like"/>
    <property type="match status" value="1"/>
</dbReference>
<evidence type="ECO:0000259" key="2">
    <source>
        <dbReference type="PROSITE" id="PS50994"/>
    </source>
</evidence>
<reference evidence="3" key="1">
    <citation type="submission" date="2023-09" db="EMBL/GenBank/DDBJ databases">
        <title>Marinobacter sediminicola sp. nov. and Marinobacter maritimum sp. nov., isolated from marine sediment.</title>
        <authorList>
            <person name="An J."/>
        </authorList>
    </citation>
    <scope>NUCLEOTIDE SEQUENCE</scope>
    <source>
        <strain evidence="3">F60267</strain>
    </source>
</reference>
<proteinExistence type="predicted"/>
<feature type="compositionally biased region" description="Basic and acidic residues" evidence="1">
    <location>
        <begin position="578"/>
        <end position="591"/>
    </location>
</feature>
<evidence type="ECO:0000313" key="4">
    <source>
        <dbReference type="Proteomes" id="UP001267407"/>
    </source>
</evidence>
<feature type="domain" description="Integrase catalytic" evidence="2">
    <location>
        <begin position="240"/>
        <end position="446"/>
    </location>
</feature>
<dbReference type="Proteomes" id="UP001267407">
    <property type="component" value="Unassembled WGS sequence"/>
</dbReference>
<dbReference type="EMBL" id="JAVMBO010000016">
    <property type="protein sequence ID" value="MDS1310739.1"/>
    <property type="molecule type" value="Genomic_DNA"/>
</dbReference>